<dbReference type="AlphaFoldDB" id="A0A653RMG3"/>
<name>A0A653RMG3_9GAMM</name>
<protein>
    <submittedName>
        <fullName evidence="2">Uncharacterized protein</fullName>
    </submittedName>
</protein>
<dbReference type="Proteomes" id="UP000509761">
    <property type="component" value="Chromosome"/>
</dbReference>
<gene>
    <name evidence="2" type="ORF">FX987_01276</name>
</gene>
<evidence type="ECO:0000313" key="3">
    <source>
        <dbReference type="Proteomes" id="UP000509761"/>
    </source>
</evidence>
<accession>A0A6N0YWK2</accession>
<reference evidence="2 3" key="1">
    <citation type="submission" date="2019-12" db="EMBL/GenBank/DDBJ databases">
        <title>Genome sequencing and assembly of endphytes of Porphyra tenera.</title>
        <authorList>
            <person name="Park J.M."/>
            <person name="Shin R."/>
            <person name="Jo S.H."/>
        </authorList>
    </citation>
    <scope>NUCLEOTIDE SEQUENCE [LARGE SCALE GENOMIC DNA]</scope>
    <source>
        <strain evidence="2 3">GPM3</strain>
    </source>
</reference>
<feature type="compositionally biased region" description="Polar residues" evidence="1">
    <location>
        <begin position="32"/>
        <end position="42"/>
    </location>
</feature>
<accession>A0A653RMG3</accession>
<dbReference type="RefSeq" id="WP_022523446.1">
    <property type="nucleotide sequence ID" value="NZ_BAAADW010000010.1"/>
</dbReference>
<evidence type="ECO:0000313" key="2">
    <source>
        <dbReference type="EMBL" id="QKS23517.1"/>
    </source>
</evidence>
<sequence length="56" mass="6255">MLKGLIVCFAVLFAQLAVLHVIDARIYNSPQDARQTAVTSVTPHKDEKEDEEEVQS</sequence>
<organism evidence="2 3">
    <name type="scientific">Vreelandella titanicae</name>
    <dbReference type="NCBI Taxonomy" id="664683"/>
    <lineage>
        <taxon>Bacteria</taxon>
        <taxon>Pseudomonadati</taxon>
        <taxon>Pseudomonadota</taxon>
        <taxon>Gammaproteobacteria</taxon>
        <taxon>Oceanospirillales</taxon>
        <taxon>Halomonadaceae</taxon>
        <taxon>Vreelandella</taxon>
    </lineage>
</organism>
<feature type="region of interest" description="Disordered" evidence="1">
    <location>
        <begin position="32"/>
        <end position="56"/>
    </location>
</feature>
<keyword evidence="3" id="KW-1185">Reference proteome</keyword>
<proteinExistence type="predicted"/>
<dbReference type="EMBL" id="CP054580">
    <property type="protein sequence ID" value="QKS23517.1"/>
    <property type="molecule type" value="Genomic_DNA"/>
</dbReference>
<dbReference type="GeneID" id="69283085"/>
<evidence type="ECO:0000256" key="1">
    <source>
        <dbReference type="SAM" id="MobiDB-lite"/>
    </source>
</evidence>